<dbReference type="AlphaFoldDB" id="A0A1T1GQI1"/>
<evidence type="ECO:0000313" key="2">
    <source>
        <dbReference type="Proteomes" id="UP000190064"/>
    </source>
</evidence>
<name>A0A1T1GQI1_OCELI</name>
<gene>
    <name evidence="1" type="ORF">BTA35_0217160</name>
</gene>
<organism evidence="1 2">
    <name type="scientific">Oceanospirillum linum</name>
    <dbReference type="NCBI Taxonomy" id="966"/>
    <lineage>
        <taxon>Bacteria</taxon>
        <taxon>Pseudomonadati</taxon>
        <taxon>Pseudomonadota</taxon>
        <taxon>Gammaproteobacteria</taxon>
        <taxon>Oceanospirillales</taxon>
        <taxon>Oceanospirillaceae</taxon>
        <taxon>Oceanospirillum</taxon>
    </lineage>
</organism>
<dbReference type="EMBL" id="MTSD02000162">
    <property type="protein sequence ID" value="OOV79872.1"/>
    <property type="molecule type" value="Genomic_DNA"/>
</dbReference>
<dbReference type="RefSeq" id="WP_139363741.1">
    <property type="nucleotide sequence ID" value="NZ_MTSD02000162.1"/>
</dbReference>
<sequence>ITGQAGWYDVRVRIYPAEAEAATTLPQFAPMRPMPGSTSVVQRVQAYFAGKGEFAARLRRAASFGVAPRDARGEQGDEQ</sequence>
<protein>
    <submittedName>
        <fullName evidence="1">Uncharacterized protein</fullName>
    </submittedName>
</protein>
<proteinExistence type="predicted"/>
<reference evidence="1" key="1">
    <citation type="submission" date="2017-02" db="EMBL/GenBank/DDBJ databases">
        <title>Draft Genome Sequence of the Salt Water Bacterium Oceanospirillum linum ATCC 11336.</title>
        <authorList>
            <person name="Trachtenberg A.M."/>
            <person name="Carney J.G."/>
            <person name="Linnane J.D."/>
            <person name="Rheaume B.A."/>
            <person name="Pitts N.L."/>
            <person name="Mykles D.L."/>
            <person name="Maclea K.S."/>
        </authorList>
    </citation>
    <scope>NUCLEOTIDE SEQUENCE [LARGE SCALE GENOMIC DNA]</scope>
    <source>
        <strain evidence="1">ATCC 11336</strain>
    </source>
</reference>
<dbReference type="STRING" id="966.BTA35_0217160"/>
<feature type="non-terminal residue" evidence="1">
    <location>
        <position position="1"/>
    </location>
</feature>
<keyword evidence="2" id="KW-1185">Reference proteome</keyword>
<accession>A0A1T1GQI1</accession>
<dbReference type="Proteomes" id="UP000190064">
    <property type="component" value="Unassembled WGS sequence"/>
</dbReference>
<comment type="caution">
    <text evidence="1">The sequence shown here is derived from an EMBL/GenBank/DDBJ whole genome shotgun (WGS) entry which is preliminary data.</text>
</comment>
<evidence type="ECO:0000313" key="1">
    <source>
        <dbReference type="EMBL" id="OOV79872.1"/>
    </source>
</evidence>